<dbReference type="OrthoDB" id="10015491at2759"/>
<dbReference type="PANTHER" id="PTHR21261:SF15">
    <property type="entry name" value="BEATEN PATH IIIA, ISOFORM D-RELATED"/>
    <property type="match status" value="1"/>
</dbReference>
<feature type="chain" id="PRO_5036463226" evidence="2">
    <location>
        <begin position="20"/>
        <end position="407"/>
    </location>
</feature>
<dbReference type="PROSITE" id="PS51257">
    <property type="entry name" value="PROKAR_LIPOPROTEIN"/>
    <property type="match status" value="1"/>
</dbReference>
<dbReference type="Proteomes" id="UP000887013">
    <property type="component" value="Unassembled WGS sequence"/>
</dbReference>
<feature type="signal peptide" evidence="2">
    <location>
        <begin position="1"/>
        <end position="19"/>
    </location>
</feature>
<sequence length="407" mass="45665">MKSAWSFVLLASLITGCRTLRFLNISVPGAVPVGEPVWLKCDFDLEGDDLYSVKWYKNHVEFYRYQPRDKPPGQTYRLAGTFVDLERSNSSHVLLISTDLNSEGLYGCEVSGEAPSFSTAKSEDEMRIYALPSSGPDIIGLQPRYQIGDEVNITCSFGPSKPAAKVNWYINGELAQAHHVTHLAPRKTKEGLQWIELRLVFNMTGKYIRKGGLRLQCLAEVFLTYARSHHELVIGERLSGPGPQNAPNVIPSRRRPRVSGSSSRYDVGDLVDINCTSAKESTPPILRWFINDREVPRLHLVDYGSTRSQSSALVSSVLGLRFHVQQHHLRQGELRLRCESTLAREILRRREEVIFEGRHETAELQVAQIANSVSANSMKCACSISILLSLLLLLHPVYRMPPIINAT</sequence>
<dbReference type="EMBL" id="BMAW01081091">
    <property type="protein sequence ID" value="GFU22886.1"/>
    <property type="molecule type" value="Genomic_DNA"/>
</dbReference>
<name>A0A8X6QEW7_NEPPI</name>
<proteinExistence type="predicted"/>
<evidence type="ECO:0000313" key="5">
    <source>
        <dbReference type="Proteomes" id="UP000887013"/>
    </source>
</evidence>
<feature type="domain" description="Ig-like" evidence="3">
    <location>
        <begin position="34"/>
        <end position="118"/>
    </location>
</feature>
<evidence type="ECO:0000313" key="4">
    <source>
        <dbReference type="EMBL" id="GFU22886.1"/>
    </source>
</evidence>
<dbReference type="InterPro" id="IPR036179">
    <property type="entry name" value="Ig-like_dom_sf"/>
</dbReference>
<protein>
    <submittedName>
        <fullName evidence="4">Ig-like domain-containing protein</fullName>
    </submittedName>
</protein>
<keyword evidence="2" id="KW-0732">Signal</keyword>
<evidence type="ECO:0000256" key="2">
    <source>
        <dbReference type="SAM" id="SignalP"/>
    </source>
</evidence>
<reference evidence="4" key="1">
    <citation type="submission" date="2020-08" db="EMBL/GenBank/DDBJ databases">
        <title>Multicomponent nature underlies the extraordinary mechanical properties of spider dragline silk.</title>
        <authorList>
            <person name="Kono N."/>
            <person name="Nakamura H."/>
            <person name="Mori M."/>
            <person name="Yoshida Y."/>
            <person name="Ohtoshi R."/>
            <person name="Malay A.D."/>
            <person name="Moran D.A.P."/>
            <person name="Tomita M."/>
            <person name="Numata K."/>
            <person name="Arakawa K."/>
        </authorList>
    </citation>
    <scope>NUCLEOTIDE SEQUENCE</scope>
</reference>
<gene>
    <name evidence="4" type="primary">AVEN_110688_1</name>
    <name evidence="4" type="ORF">NPIL_68331</name>
</gene>
<dbReference type="SUPFAM" id="SSF48726">
    <property type="entry name" value="Immunoglobulin"/>
    <property type="match status" value="2"/>
</dbReference>
<organism evidence="4 5">
    <name type="scientific">Nephila pilipes</name>
    <name type="common">Giant wood spider</name>
    <name type="synonym">Nephila maculata</name>
    <dbReference type="NCBI Taxonomy" id="299642"/>
    <lineage>
        <taxon>Eukaryota</taxon>
        <taxon>Metazoa</taxon>
        <taxon>Ecdysozoa</taxon>
        <taxon>Arthropoda</taxon>
        <taxon>Chelicerata</taxon>
        <taxon>Arachnida</taxon>
        <taxon>Araneae</taxon>
        <taxon>Araneomorphae</taxon>
        <taxon>Entelegynae</taxon>
        <taxon>Araneoidea</taxon>
        <taxon>Nephilidae</taxon>
        <taxon>Nephila</taxon>
    </lineage>
</organism>
<dbReference type="InterPro" id="IPR007110">
    <property type="entry name" value="Ig-like_dom"/>
</dbReference>
<evidence type="ECO:0000256" key="1">
    <source>
        <dbReference type="SAM" id="MobiDB-lite"/>
    </source>
</evidence>
<evidence type="ECO:0000259" key="3">
    <source>
        <dbReference type="PROSITE" id="PS50835"/>
    </source>
</evidence>
<dbReference type="FunFam" id="2.60.40.10:FF:000437">
    <property type="entry name" value="Beat-IIIc, isoform A"/>
    <property type="match status" value="1"/>
</dbReference>
<comment type="caution">
    <text evidence="4">The sequence shown here is derived from an EMBL/GenBank/DDBJ whole genome shotgun (WGS) entry which is preliminary data.</text>
</comment>
<feature type="region of interest" description="Disordered" evidence="1">
    <location>
        <begin position="243"/>
        <end position="263"/>
    </location>
</feature>
<accession>A0A8X6QEW7</accession>
<keyword evidence="5" id="KW-1185">Reference proteome</keyword>
<dbReference type="AlphaFoldDB" id="A0A8X6QEW7"/>
<dbReference type="PANTHER" id="PTHR21261">
    <property type="entry name" value="BEAT PROTEIN"/>
    <property type="match status" value="1"/>
</dbReference>
<dbReference type="PROSITE" id="PS50835">
    <property type="entry name" value="IG_LIKE"/>
    <property type="match status" value="2"/>
</dbReference>
<dbReference type="Gene3D" id="2.60.40.10">
    <property type="entry name" value="Immunoglobulins"/>
    <property type="match status" value="2"/>
</dbReference>
<feature type="domain" description="Ig-like" evidence="3">
    <location>
        <begin position="136"/>
        <end position="172"/>
    </location>
</feature>
<dbReference type="InterPro" id="IPR013783">
    <property type="entry name" value="Ig-like_fold"/>
</dbReference>